<dbReference type="Gene3D" id="3.20.20.70">
    <property type="entry name" value="Aldolase class I"/>
    <property type="match status" value="1"/>
</dbReference>
<dbReference type="PANTHER" id="PTHR42738">
    <property type="entry name" value="HYDROXYMETHYLGLUTARYL-COA LYASE"/>
    <property type="match status" value="1"/>
</dbReference>
<evidence type="ECO:0000256" key="3">
    <source>
        <dbReference type="ARBA" id="ARBA00012910"/>
    </source>
</evidence>
<dbReference type="EC" id="4.1.3.4" evidence="3"/>
<dbReference type="STRING" id="269621.A0A238F6M3"/>
<reference evidence="9" key="1">
    <citation type="submission" date="2016-09" db="EMBL/GenBank/DDBJ databases">
        <authorList>
            <person name="Jeantristanb JTB J.-T."/>
            <person name="Ricardo R."/>
        </authorList>
    </citation>
    <scope>NUCLEOTIDE SEQUENCE [LARGE SCALE GENOMIC DNA]</scope>
</reference>
<evidence type="ECO:0000256" key="4">
    <source>
        <dbReference type="ARBA" id="ARBA00022723"/>
    </source>
</evidence>
<keyword evidence="5" id="KW-0456">Lyase</keyword>
<dbReference type="UniPathway" id="UPA00896">
    <property type="reaction ID" value="UER00863"/>
</dbReference>
<evidence type="ECO:0000313" key="9">
    <source>
        <dbReference type="Proteomes" id="UP000198372"/>
    </source>
</evidence>
<dbReference type="Pfam" id="PF00682">
    <property type="entry name" value="HMGL-like"/>
    <property type="match status" value="1"/>
</dbReference>
<dbReference type="AlphaFoldDB" id="A0A238F6M3"/>
<dbReference type="EMBL" id="FMSP01000002">
    <property type="protein sequence ID" value="SCV67711.1"/>
    <property type="molecule type" value="Genomic_DNA"/>
</dbReference>
<accession>A0A238F6M3</accession>
<evidence type="ECO:0000256" key="5">
    <source>
        <dbReference type="ARBA" id="ARBA00023239"/>
    </source>
</evidence>
<dbReference type="InterPro" id="IPR043594">
    <property type="entry name" value="HMGL"/>
</dbReference>
<comment type="similarity">
    <text evidence="2">Belongs to the HMG-CoA lyase family.</text>
</comment>
<evidence type="ECO:0000256" key="1">
    <source>
        <dbReference type="ARBA" id="ARBA00005143"/>
    </source>
</evidence>
<dbReference type="Proteomes" id="UP000198372">
    <property type="component" value="Unassembled WGS sequence"/>
</dbReference>
<dbReference type="InterPro" id="IPR000891">
    <property type="entry name" value="PYR_CT"/>
</dbReference>
<feature type="domain" description="Pyruvate carboxyltransferase" evidence="7">
    <location>
        <begin position="47"/>
        <end position="332"/>
    </location>
</feature>
<dbReference type="CDD" id="cd07938">
    <property type="entry name" value="DRE_TIM_HMGL"/>
    <property type="match status" value="1"/>
</dbReference>
<gene>
    <name evidence="8" type="ORF">BQ2448_5322</name>
</gene>
<keyword evidence="9" id="KW-1185">Reference proteome</keyword>
<evidence type="ECO:0000313" key="8">
    <source>
        <dbReference type="EMBL" id="SCV67711.1"/>
    </source>
</evidence>
<keyword evidence="4" id="KW-0479">Metal-binding</keyword>
<evidence type="ECO:0000256" key="6">
    <source>
        <dbReference type="ARBA" id="ARBA00049877"/>
    </source>
</evidence>
<dbReference type="GO" id="GO:0006552">
    <property type="term" value="P:L-leucine catabolic process"/>
    <property type="evidence" value="ECO:0007669"/>
    <property type="project" value="TreeGrafter"/>
</dbReference>
<dbReference type="PROSITE" id="PS50991">
    <property type="entry name" value="PYR_CT"/>
    <property type="match status" value="1"/>
</dbReference>
<dbReference type="GO" id="GO:0004419">
    <property type="term" value="F:hydroxymethylglutaryl-CoA lyase activity"/>
    <property type="evidence" value="ECO:0007669"/>
    <property type="project" value="UniProtKB-EC"/>
</dbReference>
<comment type="catalytic activity">
    <reaction evidence="6">
        <text>(3S)-3-hydroxy-3-methylglutaryl-CoA = acetoacetate + acetyl-CoA</text>
        <dbReference type="Rhea" id="RHEA:24404"/>
        <dbReference type="ChEBI" id="CHEBI:13705"/>
        <dbReference type="ChEBI" id="CHEBI:43074"/>
        <dbReference type="ChEBI" id="CHEBI:57288"/>
        <dbReference type="EC" id="4.1.3.4"/>
    </reaction>
</comment>
<protein>
    <recommendedName>
        <fullName evidence="3">hydroxymethylglutaryl-CoA lyase</fullName>
        <ecNumber evidence="3">4.1.3.4</ecNumber>
    </recommendedName>
</protein>
<evidence type="ECO:0000256" key="2">
    <source>
        <dbReference type="ARBA" id="ARBA00009405"/>
    </source>
</evidence>
<dbReference type="PANTHER" id="PTHR42738:SF7">
    <property type="entry name" value="HYDROXYMETHYLGLUTARYL-COA LYASE"/>
    <property type="match status" value="1"/>
</dbReference>
<dbReference type="GO" id="GO:0046951">
    <property type="term" value="P:ketone body biosynthetic process"/>
    <property type="evidence" value="ECO:0007669"/>
    <property type="project" value="TreeGrafter"/>
</dbReference>
<dbReference type="SUPFAM" id="SSF51569">
    <property type="entry name" value="Aldolase"/>
    <property type="match status" value="1"/>
</dbReference>
<proteinExistence type="inferred from homology"/>
<dbReference type="NCBIfam" id="NF004283">
    <property type="entry name" value="PRK05692.1"/>
    <property type="match status" value="1"/>
</dbReference>
<name>A0A238F6M3_9BASI</name>
<dbReference type="GO" id="GO:0046872">
    <property type="term" value="F:metal ion binding"/>
    <property type="evidence" value="ECO:0007669"/>
    <property type="project" value="UniProtKB-KW"/>
</dbReference>
<evidence type="ECO:0000259" key="7">
    <source>
        <dbReference type="PROSITE" id="PS50991"/>
    </source>
</evidence>
<sequence>MYRASLVSHLPRTSCTASSRLPLGAAVRQVVTAPFSTSSSSHAQRSVKLIEVGPRDGLQNEKAVLTADLKTSLITKLANVGLRTIEAGSFVAPKWVPQMASTSEVMTSPALDALRKEYGDSLSLPVLIPNAKGLSTFLSLLEAQPPSSIPLSNEIALFIAASEGFSKANLNTTVQASLESLPPLIERAKTKGLKVRAYISTVLGCPFDGRVDKGKVADLSKALLDIGAYEVSLGDTIGVGTPKGWEELIELCRTKGVEVDKLAAHCHDTYGTAVANVLRCVELGISSLDTSIAGLGGCPYSPGATGNVATEDVIYALETSGISTNLLPAPTSSTDPGDLLDLGSERANKFVAIAEVGEWVSQELGRTNASRAGAAAVKRMRWLREKAEKSKAKLWTV</sequence>
<organism evidence="8 9">
    <name type="scientific">Microbotryum intermedium</name>
    <dbReference type="NCBI Taxonomy" id="269621"/>
    <lineage>
        <taxon>Eukaryota</taxon>
        <taxon>Fungi</taxon>
        <taxon>Dikarya</taxon>
        <taxon>Basidiomycota</taxon>
        <taxon>Pucciniomycotina</taxon>
        <taxon>Microbotryomycetes</taxon>
        <taxon>Microbotryales</taxon>
        <taxon>Microbotryaceae</taxon>
        <taxon>Microbotryum</taxon>
    </lineage>
</organism>
<dbReference type="OrthoDB" id="1905920at2759"/>
<dbReference type="FunFam" id="3.20.20.70:FF:000071">
    <property type="entry name" value="Hydroxymethylglutaryl-CoA lyase"/>
    <property type="match status" value="1"/>
</dbReference>
<comment type="pathway">
    <text evidence="1">Metabolic intermediate metabolism; (S)-3-hydroxy-3-methylglutaryl-CoA degradation; acetoacetate from (S)-3-hydroxy-3-methylglutaryl-CoA: step 1/1.</text>
</comment>
<dbReference type="InterPro" id="IPR013785">
    <property type="entry name" value="Aldolase_TIM"/>
</dbReference>